<accession>Q49JF7</accession>
<keyword evidence="2" id="KW-0732">Signal</keyword>
<dbReference type="GO" id="GO:0009289">
    <property type="term" value="C:pilus"/>
    <property type="evidence" value="ECO:0007669"/>
    <property type="project" value="UniProtKB-SubCell"/>
</dbReference>
<evidence type="ECO:0000313" key="5">
    <source>
        <dbReference type="EMBL" id="AAX78190.1"/>
    </source>
</evidence>
<proteinExistence type="inferred from homology"/>
<dbReference type="EMBL" id="AY858803">
    <property type="protein sequence ID" value="AAX78190.1"/>
    <property type="molecule type" value="Genomic_DNA"/>
</dbReference>
<evidence type="ECO:0000256" key="2">
    <source>
        <dbReference type="ARBA" id="ARBA00022729"/>
    </source>
</evidence>
<sequence length="268" mass="28860">MNNMKVIRYYRIFHAALIMVVLFYMTTSRADIIDGGEIQFHGFVTDEAPKWTWQIGSSEQSWAVDTADARVESGQFIFDLHDKGSLPFLEGHLFEVAERGGPGFTPFVSFSSNGQPFTVTDGNSTTAQHFRASVPVSNPENGQVTGRLYFTINQGMAVSTGVQEGGVSVPAGMSLVSGQSVTNVQSDSLPQELKNRLSSLLLMNQNFGAGMSAVDNGQVISQGVLSDGRVTNLAAAYASSVSDFELHLPAEGTPAQWQAKLNVTVTVQ</sequence>
<comment type="similarity">
    <text evidence="4">Belongs to the fimbrial K88 protein family.</text>
</comment>
<dbReference type="GO" id="GO:0007155">
    <property type="term" value="P:cell adhesion"/>
    <property type="evidence" value="ECO:0007669"/>
    <property type="project" value="InterPro"/>
</dbReference>
<protein>
    <submittedName>
        <fullName evidence="5">LdaH</fullName>
    </submittedName>
</protein>
<reference evidence="5" key="1">
    <citation type="journal article" date="2005" name="Infect. Immun.">
        <title>Identification and characterization of the locus for diffuse adherence, which encodes a novel afimbrial adhesin found in atypical enteropathogenic Escherichia coli.</title>
        <authorList>
            <person name="Scaletsky I.C."/>
            <person name="Michalski J."/>
            <person name="Torres A.G."/>
            <person name="Dulguer M.V."/>
            <person name="Kaper J.B."/>
        </authorList>
    </citation>
    <scope>NUCLEOTIDE SEQUENCE</scope>
</reference>
<name>Q49JF7_ECOLX</name>
<dbReference type="Pfam" id="PF02432">
    <property type="entry name" value="Fimbrial_K88"/>
    <property type="match status" value="1"/>
</dbReference>
<keyword evidence="3" id="KW-0281">Fimbrium</keyword>
<evidence type="ECO:0000256" key="1">
    <source>
        <dbReference type="ARBA" id="ARBA00004561"/>
    </source>
</evidence>
<organism evidence="5">
    <name type="scientific">Escherichia coli</name>
    <dbReference type="NCBI Taxonomy" id="562"/>
    <lineage>
        <taxon>Bacteria</taxon>
        <taxon>Pseudomonadati</taxon>
        <taxon>Pseudomonadota</taxon>
        <taxon>Gammaproteobacteria</taxon>
        <taxon>Enterobacterales</taxon>
        <taxon>Enterobacteriaceae</taxon>
        <taxon>Escherichia</taxon>
    </lineage>
</organism>
<dbReference type="AlphaFoldDB" id="Q49JF7"/>
<dbReference type="InterPro" id="IPR003467">
    <property type="entry name" value="Fimbrial_K88_FaeH"/>
</dbReference>
<evidence type="ECO:0000256" key="3">
    <source>
        <dbReference type="ARBA" id="ARBA00023263"/>
    </source>
</evidence>
<comment type="subcellular location">
    <subcellularLocation>
        <location evidence="1">Fimbrium</location>
    </subcellularLocation>
</comment>
<evidence type="ECO:0000256" key="4">
    <source>
        <dbReference type="ARBA" id="ARBA00049989"/>
    </source>
</evidence>